<name>A0A9N8JTS5_9PEZI</name>
<reference evidence="3" key="1">
    <citation type="submission" date="2020-06" db="EMBL/GenBank/DDBJ databases">
        <authorList>
            <person name="Onetto C."/>
        </authorList>
    </citation>
    <scope>NUCLEOTIDE SEQUENCE</scope>
</reference>
<keyword evidence="2" id="KW-0472">Membrane</keyword>
<accession>A0A9N8JTS5</accession>
<evidence type="ECO:0000256" key="2">
    <source>
        <dbReference type="SAM" id="Phobius"/>
    </source>
</evidence>
<feature type="transmembrane region" description="Helical" evidence="2">
    <location>
        <begin position="12"/>
        <end position="29"/>
    </location>
</feature>
<comment type="caution">
    <text evidence="3">The sequence shown here is derived from an EMBL/GenBank/DDBJ whole genome shotgun (WGS) entry which is preliminary data.</text>
</comment>
<keyword evidence="2" id="KW-1133">Transmembrane helix</keyword>
<protein>
    <submittedName>
        <fullName evidence="3">Uncharacterized protein</fullName>
    </submittedName>
</protein>
<feature type="region of interest" description="Disordered" evidence="1">
    <location>
        <begin position="131"/>
        <end position="181"/>
    </location>
</feature>
<evidence type="ECO:0000313" key="4">
    <source>
        <dbReference type="Proteomes" id="UP000714618"/>
    </source>
</evidence>
<feature type="compositionally biased region" description="Basic and acidic residues" evidence="1">
    <location>
        <begin position="131"/>
        <end position="144"/>
    </location>
</feature>
<sequence length="181" mass="20475">MAYRIIGLSFRLLAFYFTFLIIKSIYQAISPISAHNKGEIINYGAEHIQQRFRDLQNISPGFNYFVQTMYQVIAQVLLTMTIRYNITVAILTGISMAFGLFSALLVLADFFLELGMGVVEKLAELSSDGEEKRPENIAEWSSDHKGKRRRKIAGGSSNRGDKRLEKPAFPKMPVSSVSSRW</sequence>
<gene>
    <name evidence="3" type="ORF">AWRI4233_LOCUS3146</name>
</gene>
<dbReference type="EMBL" id="CAIJEO010000004">
    <property type="protein sequence ID" value="CAD0091185.1"/>
    <property type="molecule type" value="Genomic_DNA"/>
</dbReference>
<organism evidence="3 4">
    <name type="scientific">Aureobasidium mustum</name>
    <dbReference type="NCBI Taxonomy" id="2773714"/>
    <lineage>
        <taxon>Eukaryota</taxon>
        <taxon>Fungi</taxon>
        <taxon>Dikarya</taxon>
        <taxon>Ascomycota</taxon>
        <taxon>Pezizomycotina</taxon>
        <taxon>Dothideomycetes</taxon>
        <taxon>Dothideomycetidae</taxon>
        <taxon>Dothideales</taxon>
        <taxon>Saccotheciaceae</taxon>
        <taxon>Aureobasidium</taxon>
    </lineage>
</organism>
<proteinExistence type="predicted"/>
<evidence type="ECO:0000313" key="3">
    <source>
        <dbReference type="EMBL" id="CAD0091185.1"/>
    </source>
</evidence>
<keyword evidence="2" id="KW-0812">Transmembrane</keyword>
<keyword evidence="4" id="KW-1185">Reference proteome</keyword>
<dbReference type="Proteomes" id="UP000714618">
    <property type="component" value="Unassembled WGS sequence"/>
</dbReference>
<dbReference type="AlphaFoldDB" id="A0A9N8JTS5"/>
<dbReference type="OrthoDB" id="3860258at2759"/>
<evidence type="ECO:0000256" key="1">
    <source>
        <dbReference type="SAM" id="MobiDB-lite"/>
    </source>
</evidence>
<feature type="transmembrane region" description="Helical" evidence="2">
    <location>
        <begin position="86"/>
        <end position="112"/>
    </location>
</feature>
<feature type="compositionally biased region" description="Basic and acidic residues" evidence="1">
    <location>
        <begin position="159"/>
        <end position="168"/>
    </location>
</feature>